<comment type="caution">
    <text evidence="2">The sequence shown here is derived from an EMBL/GenBank/DDBJ whole genome shotgun (WGS) entry which is preliminary data.</text>
</comment>
<feature type="compositionally biased region" description="Acidic residues" evidence="1">
    <location>
        <begin position="169"/>
        <end position="178"/>
    </location>
</feature>
<gene>
    <name evidence="2" type="ORF">DFP72DRAFT_852066</name>
</gene>
<feature type="compositionally biased region" description="Basic and acidic residues" evidence="1">
    <location>
        <begin position="159"/>
        <end position="168"/>
    </location>
</feature>
<feature type="region of interest" description="Disordered" evidence="1">
    <location>
        <begin position="127"/>
        <end position="220"/>
    </location>
</feature>
<evidence type="ECO:0000313" key="2">
    <source>
        <dbReference type="EMBL" id="KAF6750097.1"/>
    </source>
</evidence>
<dbReference type="EMBL" id="JACGCI010000059">
    <property type="protein sequence ID" value="KAF6750097.1"/>
    <property type="molecule type" value="Genomic_DNA"/>
</dbReference>
<organism evidence="2 3">
    <name type="scientific">Ephemerocybe angulata</name>
    <dbReference type="NCBI Taxonomy" id="980116"/>
    <lineage>
        <taxon>Eukaryota</taxon>
        <taxon>Fungi</taxon>
        <taxon>Dikarya</taxon>
        <taxon>Basidiomycota</taxon>
        <taxon>Agaricomycotina</taxon>
        <taxon>Agaricomycetes</taxon>
        <taxon>Agaricomycetidae</taxon>
        <taxon>Agaricales</taxon>
        <taxon>Agaricineae</taxon>
        <taxon>Psathyrellaceae</taxon>
        <taxon>Ephemerocybe</taxon>
    </lineage>
</organism>
<sequence length="220" mass="24039">MCQPKLYYKEYPCGGWEYVRRDGRLDCNSPTCTLSSQHPVGDSDHDCEGCNKVLLLLNLTLAGPPELGEDFRISAGQLTAICWSQCESCKTAISQPSRYYETRIEGYRPTTTDPMRASADTVFNRIREGTTDTDDDDDLGCSTPSRSGSSSSSNLDCTSAKEAEREPEPDSDALEPFDEAVSTNDSDGTSAEGIEGKPELEVVALEPEAIRRTRANSLAM</sequence>
<evidence type="ECO:0000256" key="1">
    <source>
        <dbReference type="SAM" id="MobiDB-lite"/>
    </source>
</evidence>
<protein>
    <submittedName>
        <fullName evidence="2">Uncharacterized protein</fullName>
    </submittedName>
</protein>
<proteinExistence type="predicted"/>
<keyword evidence="3" id="KW-1185">Reference proteome</keyword>
<reference evidence="2 3" key="1">
    <citation type="submission" date="2020-07" db="EMBL/GenBank/DDBJ databases">
        <title>Comparative genomics of pyrophilous fungi reveals a link between fire events and developmental genes.</title>
        <authorList>
            <consortium name="DOE Joint Genome Institute"/>
            <person name="Steindorff A.S."/>
            <person name="Carver A."/>
            <person name="Calhoun S."/>
            <person name="Stillman K."/>
            <person name="Liu H."/>
            <person name="Lipzen A."/>
            <person name="Pangilinan J."/>
            <person name="Labutti K."/>
            <person name="Bruns T.D."/>
            <person name="Grigoriev I.V."/>
        </authorList>
    </citation>
    <scope>NUCLEOTIDE SEQUENCE [LARGE SCALE GENOMIC DNA]</scope>
    <source>
        <strain evidence="2 3">CBS 144469</strain>
    </source>
</reference>
<name>A0A8H6HPJ0_9AGAR</name>
<evidence type="ECO:0000313" key="3">
    <source>
        <dbReference type="Proteomes" id="UP000521943"/>
    </source>
</evidence>
<dbReference type="Proteomes" id="UP000521943">
    <property type="component" value="Unassembled WGS sequence"/>
</dbReference>
<accession>A0A8H6HPJ0</accession>
<dbReference type="AlphaFoldDB" id="A0A8H6HPJ0"/>
<feature type="compositionally biased region" description="Low complexity" evidence="1">
    <location>
        <begin position="142"/>
        <end position="153"/>
    </location>
</feature>